<accession>A0A1Q9D0F9</accession>
<dbReference type="PROSITE" id="PS50102">
    <property type="entry name" value="RRM"/>
    <property type="match status" value="1"/>
</dbReference>
<comment type="caution">
    <text evidence="4">The sequence shown here is derived from an EMBL/GenBank/DDBJ whole genome shotgun (WGS) entry which is preliminary data.</text>
</comment>
<dbReference type="SMART" id="SM00360">
    <property type="entry name" value="RRM"/>
    <property type="match status" value="1"/>
</dbReference>
<dbReference type="InterPro" id="IPR035979">
    <property type="entry name" value="RBD_domain_sf"/>
</dbReference>
<keyword evidence="1" id="KW-0694">RNA-binding</keyword>
<evidence type="ECO:0000259" key="3">
    <source>
        <dbReference type="PROSITE" id="PS50102"/>
    </source>
</evidence>
<evidence type="ECO:0000313" key="5">
    <source>
        <dbReference type="Proteomes" id="UP000186817"/>
    </source>
</evidence>
<dbReference type="Proteomes" id="UP000186817">
    <property type="component" value="Unassembled WGS sequence"/>
</dbReference>
<organism evidence="4 5">
    <name type="scientific">Symbiodinium microadriaticum</name>
    <name type="common">Dinoflagellate</name>
    <name type="synonym">Zooxanthella microadriatica</name>
    <dbReference type="NCBI Taxonomy" id="2951"/>
    <lineage>
        <taxon>Eukaryota</taxon>
        <taxon>Sar</taxon>
        <taxon>Alveolata</taxon>
        <taxon>Dinophyceae</taxon>
        <taxon>Suessiales</taxon>
        <taxon>Symbiodiniaceae</taxon>
        <taxon>Symbiodinium</taxon>
    </lineage>
</organism>
<feature type="domain" description="RRM" evidence="3">
    <location>
        <begin position="119"/>
        <end position="197"/>
    </location>
</feature>
<dbReference type="OrthoDB" id="10346088at2759"/>
<dbReference type="InterPro" id="IPR000504">
    <property type="entry name" value="RRM_dom"/>
</dbReference>
<sequence>MTELQEAVEAFIDANRDLSQHEEATRTLRQMSHIEQQGVLRRGSMSGCRDVLAVLKTRAKQARQEAAGVIEEARPNRHRFHADAAPKKRRGAESPTNSREAEDLSLHFPSKPKRLRTQRVVSVTNLAPQTTVFDLHAIFSFMHGLVAVRILRDPEALHIAQSGLCEFRSTDTAKEALKEATGIELLGSPLALCLLEGDTQIDFDAATRRATMAPAEEATELDAAQCVFVPSRFSKRISGLIVASLLLGVIKGVSQVSAETSSDSSKRTQTQRAQYPVIQAIVEECS</sequence>
<evidence type="ECO:0000256" key="1">
    <source>
        <dbReference type="PROSITE-ProRule" id="PRU00176"/>
    </source>
</evidence>
<reference evidence="4 5" key="1">
    <citation type="submission" date="2016-02" db="EMBL/GenBank/DDBJ databases">
        <title>Genome analysis of coral dinoflagellate symbionts highlights evolutionary adaptations to a symbiotic lifestyle.</title>
        <authorList>
            <person name="Aranda M."/>
            <person name="Li Y."/>
            <person name="Liew Y.J."/>
            <person name="Baumgarten S."/>
            <person name="Simakov O."/>
            <person name="Wilson M."/>
            <person name="Piel J."/>
            <person name="Ashoor H."/>
            <person name="Bougouffa S."/>
            <person name="Bajic V.B."/>
            <person name="Ryu T."/>
            <person name="Ravasi T."/>
            <person name="Bayer T."/>
            <person name="Micklem G."/>
            <person name="Kim H."/>
            <person name="Bhak J."/>
            <person name="Lajeunesse T.C."/>
            <person name="Voolstra C.R."/>
        </authorList>
    </citation>
    <scope>NUCLEOTIDE SEQUENCE [LARGE SCALE GENOMIC DNA]</scope>
    <source>
        <strain evidence="4 5">CCMP2467</strain>
    </source>
</reference>
<evidence type="ECO:0000313" key="4">
    <source>
        <dbReference type="EMBL" id="OLP88653.1"/>
    </source>
</evidence>
<dbReference type="InterPro" id="IPR012677">
    <property type="entry name" value="Nucleotide-bd_a/b_plait_sf"/>
</dbReference>
<keyword evidence="5" id="KW-1185">Reference proteome</keyword>
<dbReference type="SUPFAM" id="SSF54928">
    <property type="entry name" value="RNA-binding domain, RBD"/>
    <property type="match status" value="1"/>
</dbReference>
<dbReference type="Gene3D" id="3.30.70.330">
    <property type="match status" value="1"/>
</dbReference>
<dbReference type="Pfam" id="PF00076">
    <property type="entry name" value="RRM_1"/>
    <property type="match status" value="1"/>
</dbReference>
<proteinExistence type="predicted"/>
<dbReference type="AlphaFoldDB" id="A0A1Q9D0F9"/>
<name>A0A1Q9D0F9_SYMMI</name>
<protein>
    <recommendedName>
        <fullName evidence="3">RRM domain-containing protein</fullName>
    </recommendedName>
</protein>
<dbReference type="GO" id="GO:0003723">
    <property type="term" value="F:RNA binding"/>
    <property type="evidence" value="ECO:0007669"/>
    <property type="project" value="UniProtKB-UniRule"/>
</dbReference>
<gene>
    <name evidence="4" type="ORF">AK812_SmicGene29975</name>
</gene>
<dbReference type="CDD" id="cd00590">
    <property type="entry name" value="RRM_SF"/>
    <property type="match status" value="1"/>
</dbReference>
<evidence type="ECO:0000256" key="2">
    <source>
        <dbReference type="SAM" id="MobiDB-lite"/>
    </source>
</evidence>
<feature type="region of interest" description="Disordered" evidence="2">
    <location>
        <begin position="78"/>
        <end position="109"/>
    </location>
</feature>
<dbReference type="EMBL" id="LSRX01000802">
    <property type="protein sequence ID" value="OLP88653.1"/>
    <property type="molecule type" value="Genomic_DNA"/>
</dbReference>